<feature type="chain" id="PRO_5017571198" evidence="1">
    <location>
        <begin position="20"/>
        <end position="483"/>
    </location>
</feature>
<dbReference type="OrthoDB" id="792783at2"/>
<organism evidence="3 4">
    <name type="scientific">Chitinophaga silvatica</name>
    <dbReference type="NCBI Taxonomy" id="2282649"/>
    <lineage>
        <taxon>Bacteria</taxon>
        <taxon>Pseudomonadati</taxon>
        <taxon>Bacteroidota</taxon>
        <taxon>Chitinophagia</taxon>
        <taxon>Chitinophagales</taxon>
        <taxon>Chitinophagaceae</taxon>
        <taxon>Chitinophaga</taxon>
    </lineage>
</organism>
<evidence type="ECO:0000313" key="4">
    <source>
        <dbReference type="Proteomes" id="UP000260644"/>
    </source>
</evidence>
<dbReference type="CDD" id="cd04080">
    <property type="entry name" value="CBM6_cellulase-like"/>
    <property type="match status" value="1"/>
</dbReference>
<reference evidence="3 4" key="1">
    <citation type="submission" date="2018-07" db="EMBL/GenBank/DDBJ databases">
        <title>Chitinophaga K2CV101002-2 sp. nov., isolated from a monsoon evergreen broad-leaved forest soil.</title>
        <authorList>
            <person name="Lv Y."/>
        </authorList>
    </citation>
    <scope>NUCLEOTIDE SEQUENCE [LARGE SCALE GENOMIC DNA]</scope>
    <source>
        <strain evidence="3 4">GDMCC 1.1288</strain>
    </source>
</reference>
<feature type="signal peptide" evidence="1">
    <location>
        <begin position="1"/>
        <end position="19"/>
    </location>
</feature>
<dbReference type="RefSeq" id="WP_116976425.1">
    <property type="nucleotide sequence ID" value="NZ_QPMM01000007.1"/>
</dbReference>
<evidence type="ECO:0000256" key="1">
    <source>
        <dbReference type="SAM" id="SignalP"/>
    </source>
</evidence>
<name>A0A3E1Y8T9_9BACT</name>
<accession>A0A3E1Y8T9</accession>
<dbReference type="PROSITE" id="PS51175">
    <property type="entry name" value="CBM6"/>
    <property type="match status" value="1"/>
</dbReference>
<evidence type="ECO:0000259" key="2">
    <source>
        <dbReference type="PROSITE" id="PS51175"/>
    </source>
</evidence>
<dbReference type="Pfam" id="PF03422">
    <property type="entry name" value="CBM_6"/>
    <property type="match status" value="1"/>
</dbReference>
<dbReference type="SUPFAM" id="SSF49785">
    <property type="entry name" value="Galactose-binding domain-like"/>
    <property type="match status" value="1"/>
</dbReference>
<dbReference type="AlphaFoldDB" id="A0A3E1Y8T9"/>
<dbReference type="GO" id="GO:0030246">
    <property type="term" value="F:carbohydrate binding"/>
    <property type="evidence" value="ECO:0007669"/>
    <property type="project" value="InterPro"/>
</dbReference>
<dbReference type="InterPro" id="IPR008979">
    <property type="entry name" value="Galactose-bd-like_sf"/>
</dbReference>
<feature type="domain" description="CBM6" evidence="2">
    <location>
        <begin position="343"/>
        <end position="480"/>
    </location>
</feature>
<dbReference type="Gene3D" id="2.60.120.260">
    <property type="entry name" value="Galactose-binding domain-like"/>
    <property type="match status" value="1"/>
</dbReference>
<gene>
    <name evidence="3" type="ORF">DVR12_14315</name>
</gene>
<dbReference type="InterPro" id="IPR005084">
    <property type="entry name" value="CBM6"/>
</dbReference>
<protein>
    <submittedName>
        <fullName evidence="3">DUF1735 domain-containing protein</fullName>
    </submittedName>
</protein>
<comment type="caution">
    <text evidence="3">The sequence shown here is derived from an EMBL/GenBank/DDBJ whole genome shotgun (WGS) entry which is preliminary data.</text>
</comment>
<dbReference type="Proteomes" id="UP000260644">
    <property type="component" value="Unassembled WGS sequence"/>
</dbReference>
<keyword evidence="4" id="KW-1185">Reference proteome</keyword>
<sequence length="483" mass="52255">MINTKIFSLPLLLAFVAIANQSCKRDDIKGEQINVQKVNAALSSNNGVISIPAGDTSYTKDALTVDIPMSIQLSDAAPSRFDIGIGVNNDTINNMIANGTLNNAVLLSAEEYSLPYLINIPFGVDKATFSLKVNLGAFEKYYGKNLVVAVELKDPSKNNALDEKKKTVIVQISTTAIVPIDQIHYVYFTDYGKTISVPVDKPKNYTVGIGILQVPLSVSYTSTAGKSFYLKLSPNQDTVSKLITAGALPNTVALTGADITLPDSIAFKDFNNSLSFPVNVNLSSLLVNPGKKAALAIDLIDPSVYKLDSARRTMVVVVDPEGLKYNPYYGTPLQLPAAIGSSVTLKAADFDLGGEGWGYHDGTPNNIPGTYRPNEGVDIENNGGNIGFTENGEWLKYTIEAPVDGEWDIAIAITTPNGGDRGLHVEIDDVNQTGRIPFTSTGGWGNWTYLHGTLKMTAGKHLMKFVWETGDTNLRDYIFTRKK</sequence>
<proteinExistence type="predicted"/>
<dbReference type="Gene3D" id="2.60.40.1740">
    <property type="entry name" value="hypothetical protein (bacova_03559)"/>
    <property type="match status" value="1"/>
</dbReference>
<evidence type="ECO:0000313" key="3">
    <source>
        <dbReference type="EMBL" id="RFS21827.1"/>
    </source>
</evidence>
<keyword evidence="1" id="KW-0732">Signal</keyword>
<dbReference type="EMBL" id="QPMM01000007">
    <property type="protein sequence ID" value="RFS21827.1"/>
    <property type="molecule type" value="Genomic_DNA"/>
</dbReference>